<evidence type="ECO:0000313" key="2">
    <source>
        <dbReference type="EMBL" id="KAH9367087.1"/>
    </source>
</evidence>
<dbReference type="SUPFAM" id="SSF52799">
    <property type="entry name" value="(Phosphotyrosine protein) phosphatases II"/>
    <property type="match status" value="1"/>
</dbReference>
<dbReference type="InterPro" id="IPR000242">
    <property type="entry name" value="PTP_cat"/>
</dbReference>
<evidence type="ECO:0000259" key="1">
    <source>
        <dbReference type="PROSITE" id="PS50055"/>
    </source>
</evidence>
<evidence type="ECO:0000313" key="3">
    <source>
        <dbReference type="Proteomes" id="UP000821853"/>
    </source>
</evidence>
<name>A0A9J6FWA8_HAELO</name>
<sequence>MVWEKKSYVVVMLTKVFDFIRVMCCQYWPMELDKPEKYGVIEVTLLSEDTMANFVIRTLRLRKCRSLLRGRLPQPASLALLTRLRKKPWTQRQALRCVGEEERDVFQLHFTSWASHTEPFTNALLDFRRRVRTFTDRWSAIGPTVVHCRCAHSPRASDGFATLSCALRGVFADSGFAYT</sequence>
<dbReference type="EMBL" id="JABSTR010000004">
    <property type="protein sequence ID" value="KAH9367087.1"/>
    <property type="molecule type" value="Genomic_DNA"/>
</dbReference>
<dbReference type="OrthoDB" id="6507014at2759"/>
<dbReference type="CDD" id="cd00047">
    <property type="entry name" value="PTPc"/>
    <property type="match status" value="1"/>
</dbReference>
<organism evidence="2 3">
    <name type="scientific">Haemaphysalis longicornis</name>
    <name type="common">Bush tick</name>
    <dbReference type="NCBI Taxonomy" id="44386"/>
    <lineage>
        <taxon>Eukaryota</taxon>
        <taxon>Metazoa</taxon>
        <taxon>Ecdysozoa</taxon>
        <taxon>Arthropoda</taxon>
        <taxon>Chelicerata</taxon>
        <taxon>Arachnida</taxon>
        <taxon>Acari</taxon>
        <taxon>Parasitiformes</taxon>
        <taxon>Ixodida</taxon>
        <taxon>Ixodoidea</taxon>
        <taxon>Ixodidae</taxon>
        <taxon>Haemaphysalinae</taxon>
        <taxon>Haemaphysalis</taxon>
    </lineage>
</organism>
<protein>
    <recommendedName>
        <fullName evidence="1">Tyrosine-protein phosphatase domain-containing protein</fullName>
    </recommendedName>
</protein>
<dbReference type="Pfam" id="PF00102">
    <property type="entry name" value="Y_phosphatase"/>
    <property type="match status" value="1"/>
</dbReference>
<dbReference type="InterPro" id="IPR029021">
    <property type="entry name" value="Prot-tyrosine_phosphatase-like"/>
</dbReference>
<dbReference type="AlphaFoldDB" id="A0A9J6FWA8"/>
<dbReference type="PANTHER" id="PTHR19134">
    <property type="entry name" value="RECEPTOR-TYPE TYROSINE-PROTEIN PHOSPHATASE"/>
    <property type="match status" value="1"/>
</dbReference>
<comment type="caution">
    <text evidence="2">The sequence shown here is derived from an EMBL/GenBank/DDBJ whole genome shotgun (WGS) entry which is preliminary data.</text>
</comment>
<keyword evidence="3" id="KW-1185">Reference proteome</keyword>
<reference evidence="2 3" key="1">
    <citation type="journal article" date="2020" name="Cell">
        <title>Large-Scale Comparative Analyses of Tick Genomes Elucidate Their Genetic Diversity and Vector Capacities.</title>
        <authorList>
            <consortium name="Tick Genome and Microbiome Consortium (TIGMIC)"/>
            <person name="Jia N."/>
            <person name="Wang J."/>
            <person name="Shi W."/>
            <person name="Du L."/>
            <person name="Sun Y."/>
            <person name="Zhan W."/>
            <person name="Jiang J.F."/>
            <person name="Wang Q."/>
            <person name="Zhang B."/>
            <person name="Ji P."/>
            <person name="Bell-Sakyi L."/>
            <person name="Cui X.M."/>
            <person name="Yuan T.T."/>
            <person name="Jiang B.G."/>
            <person name="Yang W.F."/>
            <person name="Lam T.T."/>
            <person name="Chang Q.C."/>
            <person name="Ding S.J."/>
            <person name="Wang X.J."/>
            <person name="Zhu J.G."/>
            <person name="Ruan X.D."/>
            <person name="Zhao L."/>
            <person name="Wei J.T."/>
            <person name="Ye R.Z."/>
            <person name="Que T.C."/>
            <person name="Du C.H."/>
            <person name="Zhou Y.H."/>
            <person name="Cheng J.X."/>
            <person name="Dai P.F."/>
            <person name="Guo W.B."/>
            <person name="Han X.H."/>
            <person name="Huang E.J."/>
            <person name="Li L.F."/>
            <person name="Wei W."/>
            <person name="Gao Y.C."/>
            <person name="Liu J.Z."/>
            <person name="Shao H.Z."/>
            <person name="Wang X."/>
            <person name="Wang C.C."/>
            <person name="Yang T.C."/>
            <person name="Huo Q.B."/>
            <person name="Li W."/>
            <person name="Chen H.Y."/>
            <person name="Chen S.E."/>
            <person name="Zhou L.G."/>
            <person name="Ni X.B."/>
            <person name="Tian J.H."/>
            <person name="Sheng Y."/>
            <person name="Liu T."/>
            <person name="Pan Y.S."/>
            <person name="Xia L.Y."/>
            <person name="Li J."/>
            <person name="Zhao F."/>
            <person name="Cao W.C."/>
        </authorList>
    </citation>
    <scope>NUCLEOTIDE SEQUENCE [LARGE SCALE GENOMIC DNA]</scope>
    <source>
        <strain evidence="2">HaeL-2018</strain>
    </source>
</reference>
<dbReference type="PANTHER" id="PTHR19134:SF561">
    <property type="entry name" value="PROTEIN TYROSINE PHOSPHATASE 36E, ISOFORM A"/>
    <property type="match status" value="1"/>
</dbReference>
<dbReference type="Proteomes" id="UP000821853">
    <property type="component" value="Chromosome 2"/>
</dbReference>
<dbReference type="InterPro" id="IPR050348">
    <property type="entry name" value="Protein-Tyr_Phosphatase"/>
</dbReference>
<dbReference type="PROSITE" id="PS50055">
    <property type="entry name" value="TYR_PHOSPHATASE_PTP"/>
    <property type="match status" value="1"/>
</dbReference>
<gene>
    <name evidence="2" type="ORF">HPB48_021734</name>
</gene>
<feature type="domain" description="Tyrosine-protein phosphatase" evidence="1">
    <location>
        <begin position="1"/>
        <end position="148"/>
    </location>
</feature>
<dbReference type="Gene3D" id="3.90.190.10">
    <property type="entry name" value="Protein tyrosine phosphatase superfamily"/>
    <property type="match status" value="1"/>
</dbReference>
<dbReference type="VEuPathDB" id="VectorBase:HLOH_052010"/>
<dbReference type="GO" id="GO:0004725">
    <property type="term" value="F:protein tyrosine phosphatase activity"/>
    <property type="evidence" value="ECO:0007669"/>
    <property type="project" value="InterPro"/>
</dbReference>
<accession>A0A9J6FWA8</accession>
<proteinExistence type="predicted"/>